<accession>A0ABU0SGX7</accession>
<evidence type="ECO:0000313" key="2">
    <source>
        <dbReference type="EMBL" id="MDQ0999160.1"/>
    </source>
</evidence>
<sequence>MSIRNISAIALLVLAAPLAIIALITTPNEYTAMGQSGVDCDGPFGVLVFALAALVVYALGIGIFAISAFPKSPALRILIAASSLIICGALGIQIALSIHELQTDAHQETCGSGL</sequence>
<reference evidence="2 3" key="1">
    <citation type="submission" date="2023-07" db="EMBL/GenBank/DDBJ databases">
        <title>Comparative genomics of wheat-associated soil bacteria to identify genetic determinants of phenazine resistance.</title>
        <authorList>
            <person name="Mouncey N."/>
        </authorList>
    </citation>
    <scope>NUCLEOTIDE SEQUENCE [LARGE SCALE GENOMIC DNA]</scope>
    <source>
        <strain evidence="2 3">W4I11</strain>
    </source>
</reference>
<dbReference type="RefSeq" id="WP_307285107.1">
    <property type="nucleotide sequence ID" value="NZ_JAUSZT010000003.1"/>
</dbReference>
<protein>
    <submittedName>
        <fullName evidence="2">Uncharacterized protein</fullName>
    </submittedName>
</protein>
<dbReference type="EMBL" id="JAUSZT010000003">
    <property type="protein sequence ID" value="MDQ0999160.1"/>
    <property type="molecule type" value="Genomic_DNA"/>
</dbReference>
<keyword evidence="1" id="KW-1133">Transmembrane helix</keyword>
<keyword evidence="3" id="KW-1185">Reference proteome</keyword>
<feature type="transmembrane region" description="Helical" evidence="1">
    <location>
        <begin position="77"/>
        <end position="96"/>
    </location>
</feature>
<feature type="transmembrane region" description="Helical" evidence="1">
    <location>
        <begin position="44"/>
        <end position="65"/>
    </location>
</feature>
<evidence type="ECO:0000313" key="3">
    <source>
        <dbReference type="Proteomes" id="UP001237780"/>
    </source>
</evidence>
<keyword evidence="1" id="KW-0472">Membrane</keyword>
<evidence type="ECO:0000256" key="1">
    <source>
        <dbReference type="SAM" id="Phobius"/>
    </source>
</evidence>
<name>A0ABU0SGX7_9HYPH</name>
<proteinExistence type="predicted"/>
<keyword evidence="1" id="KW-0812">Transmembrane</keyword>
<comment type="caution">
    <text evidence="2">The sequence shown here is derived from an EMBL/GenBank/DDBJ whole genome shotgun (WGS) entry which is preliminary data.</text>
</comment>
<organism evidence="2 3">
    <name type="scientific">Phyllobacterium ifriqiyense</name>
    <dbReference type="NCBI Taxonomy" id="314238"/>
    <lineage>
        <taxon>Bacteria</taxon>
        <taxon>Pseudomonadati</taxon>
        <taxon>Pseudomonadota</taxon>
        <taxon>Alphaproteobacteria</taxon>
        <taxon>Hyphomicrobiales</taxon>
        <taxon>Phyllobacteriaceae</taxon>
        <taxon>Phyllobacterium</taxon>
    </lineage>
</organism>
<dbReference type="Proteomes" id="UP001237780">
    <property type="component" value="Unassembled WGS sequence"/>
</dbReference>
<gene>
    <name evidence="2" type="ORF">QFZ34_004342</name>
</gene>